<dbReference type="GO" id="GO:0016887">
    <property type="term" value="F:ATP hydrolysis activity"/>
    <property type="evidence" value="ECO:0007669"/>
    <property type="project" value="InterPro"/>
</dbReference>
<organism evidence="6 7">
    <name type="scientific">Streptomyces cacaoi</name>
    <dbReference type="NCBI Taxonomy" id="1898"/>
    <lineage>
        <taxon>Bacteria</taxon>
        <taxon>Bacillati</taxon>
        <taxon>Actinomycetota</taxon>
        <taxon>Actinomycetes</taxon>
        <taxon>Kitasatosporales</taxon>
        <taxon>Streptomycetaceae</taxon>
        <taxon>Streptomyces</taxon>
    </lineage>
</organism>
<evidence type="ECO:0000259" key="5">
    <source>
        <dbReference type="PROSITE" id="PS50893"/>
    </source>
</evidence>
<dbReference type="Gene3D" id="3.40.50.300">
    <property type="entry name" value="P-loop containing nucleotide triphosphate hydrolases"/>
    <property type="match status" value="1"/>
</dbReference>
<dbReference type="OrthoDB" id="9802264at2"/>
<evidence type="ECO:0000313" key="7">
    <source>
        <dbReference type="Proteomes" id="UP000319210"/>
    </source>
</evidence>
<comment type="similarity">
    <text evidence="1">Belongs to the ABC transporter superfamily.</text>
</comment>
<keyword evidence="3 6" id="KW-0067">ATP-binding</keyword>
<dbReference type="PANTHER" id="PTHR24220:SF689">
    <property type="entry name" value="LIPOPROTEIN-RELEASING SYSTEM ATP-BINDING PROTEIN LOLD"/>
    <property type="match status" value="1"/>
</dbReference>
<dbReference type="InterPro" id="IPR003593">
    <property type="entry name" value="AAA+_ATPase"/>
</dbReference>
<name>A0A4Y3R235_STRCI</name>
<evidence type="ECO:0000313" key="6">
    <source>
        <dbReference type="EMBL" id="GEB51651.1"/>
    </source>
</evidence>
<dbReference type="Proteomes" id="UP000319210">
    <property type="component" value="Unassembled WGS sequence"/>
</dbReference>
<dbReference type="GO" id="GO:0022857">
    <property type="term" value="F:transmembrane transporter activity"/>
    <property type="evidence" value="ECO:0007669"/>
    <property type="project" value="TreeGrafter"/>
</dbReference>
<gene>
    <name evidence="6" type="ORF">SCA03_42020</name>
</gene>
<dbReference type="EMBL" id="BJMM01000022">
    <property type="protein sequence ID" value="GEB51651.1"/>
    <property type="molecule type" value="Genomic_DNA"/>
</dbReference>
<feature type="compositionally biased region" description="Low complexity" evidence="4">
    <location>
        <begin position="248"/>
        <end position="259"/>
    </location>
</feature>
<keyword evidence="7" id="KW-1185">Reference proteome</keyword>
<feature type="domain" description="ABC transporter" evidence="5">
    <location>
        <begin position="10"/>
        <end position="256"/>
    </location>
</feature>
<evidence type="ECO:0000256" key="3">
    <source>
        <dbReference type="ARBA" id="ARBA00022840"/>
    </source>
</evidence>
<dbReference type="AlphaFoldDB" id="A0A4Y3R235"/>
<dbReference type="SMART" id="SM00382">
    <property type="entry name" value="AAA"/>
    <property type="match status" value="1"/>
</dbReference>
<evidence type="ECO:0000256" key="4">
    <source>
        <dbReference type="SAM" id="MobiDB-lite"/>
    </source>
</evidence>
<reference evidence="6 7" key="1">
    <citation type="submission" date="2019-06" db="EMBL/GenBank/DDBJ databases">
        <title>Whole genome shotgun sequence of Streptomyces cacaoi subsp. cacaoi NBRC 12748.</title>
        <authorList>
            <person name="Hosoyama A."/>
            <person name="Uohara A."/>
            <person name="Ohji S."/>
            <person name="Ichikawa N."/>
        </authorList>
    </citation>
    <scope>NUCLEOTIDE SEQUENCE [LARGE SCALE GENOMIC DNA]</scope>
    <source>
        <strain evidence="6 7">NBRC 12748</strain>
    </source>
</reference>
<dbReference type="PROSITE" id="PS50893">
    <property type="entry name" value="ABC_TRANSPORTER_2"/>
    <property type="match status" value="1"/>
</dbReference>
<dbReference type="InterPro" id="IPR003439">
    <property type="entry name" value="ABC_transporter-like_ATP-bd"/>
</dbReference>
<dbReference type="PANTHER" id="PTHR24220">
    <property type="entry name" value="IMPORT ATP-BINDING PROTEIN"/>
    <property type="match status" value="1"/>
</dbReference>
<accession>A0A4Y3R235</accession>
<protein>
    <submittedName>
        <fullName evidence="6">ABC transporter ATP-binding protein</fullName>
    </submittedName>
</protein>
<sequence>MAAPPDGEVLRAHGLHHAYGPTPALWDIGLHLREGEVLAVTGPRGSGKSTLLHCLSGRLRPTGGEIFFRGKPLHSLGRGARERLRLRHFGWIDSSPRLVPELTVRENTALPLLLHGAGHRAARKAAHEWLDRLGVASCARHRPADLAQDQRQRVAVARALVHSPAVLFADEPTAPLHRSDRAQILRTLAAAARSHRITVVLTTHDLALTHAARTADVTGAALADRRMALDDGRRVRGLSPGPAPLPAPGEGEAACSLSV</sequence>
<evidence type="ECO:0000256" key="1">
    <source>
        <dbReference type="ARBA" id="ARBA00005417"/>
    </source>
</evidence>
<evidence type="ECO:0000256" key="2">
    <source>
        <dbReference type="ARBA" id="ARBA00022741"/>
    </source>
</evidence>
<dbReference type="InterPro" id="IPR027417">
    <property type="entry name" value="P-loop_NTPase"/>
</dbReference>
<dbReference type="InterPro" id="IPR015854">
    <property type="entry name" value="ABC_transpr_LolD-like"/>
</dbReference>
<feature type="region of interest" description="Disordered" evidence="4">
    <location>
        <begin position="235"/>
        <end position="259"/>
    </location>
</feature>
<dbReference type="Pfam" id="PF00005">
    <property type="entry name" value="ABC_tran"/>
    <property type="match status" value="1"/>
</dbReference>
<keyword evidence="2" id="KW-0547">Nucleotide-binding</keyword>
<dbReference type="RefSeq" id="WP_030890577.1">
    <property type="nucleotide sequence ID" value="NZ_BJMM01000022.1"/>
</dbReference>
<comment type="caution">
    <text evidence="6">The sequence shown here is derived from an EMBL/GenBank/DDBJ whole genome shotgun (WGS) entry which is preliminary data.</text>
</comment>
<dbReference type="SUPFAM" id="SSF52540">
    <property type="entry name" value="P-loop containing nucleoside triphosphate hydrolases"/>
    <property type="match status" value="1"/>
</dbReference>
<dbReference type="GO" id="GO:0005886">
    <property type="term" value="C:plasma membrane"/>
    <property type="evidence" value="ECO:0007669"/>
    <property type="project" value="TreeGrafter"/>
</dbReference>
<dbReference type="GO" id="GO:0005524">
    <property type="term" value="F:ATP binding"/>
    <property type="evidence" value="ECO:0007669"/>
    <property type="project" value="UniProtKB-KW"/>
</dbReference>
<proteinExistence type="inferred from homology"/>